<dbReference type="CDD" id="cd05120">
    <property type="entry name" value="APH_ChoK_like"/>
    <property type="match status" value="1"/>
</dbReference>
<dbReference type="AlphaFoldDB" id="A0AAN6UXJ4"/>
<keyword evidence="4" id="KW-1185">Reference proteome</keyword>
<dbReference type="EMBL" id="MU853626">
    <property type="protein sequence ID" value="KAK4140651.1"/>
    <property type="molecule type" value="Genomic_DNA"/>
</dbReference>
<reference evidence="3" key="2">
    <citation type="submission" date="2023-05" db="EMBL/GenBank/DDBJ databases">
        <authorList>
            <consortium name="Lawrence Berkeley National Laboratory"/>
            <person name="Steindorff A."/>
            <person name="Hensen N."/>
            <person name="Bonometti L."/>
            <person name="Westerberg I."/>
            <person name="Brannstrom I.O."/>
            <person name="Guillou S."/>
            <person name="Cros-Aarteil S."/>
            <person name="Calhoun S."/>
            <person name="Haridas S."/>
            <person name="Kuo A."/>
            <person name="Mondo S."/>
            <person name="Pangilinan J."/>
            <person name="Riley R."/>
            <person name="Labutti K."/>
            <person name="Andreopoulos B."/>
            <person name="Lipzen A."/>
            <person name="Chen C."/>
            <person name="Yanf M."/>
            <person name="Daum C."/>
            <person name="Ng V."/>
            <person name="Clum A."/>
            <person name="Ohm R."/>
            <person name="Martin F."/>
            <person name="Silar P."/>
            <person name="Natvig D."/>
            <person name="Lalanne C."/>
            <person name="Gautier V."/>
            <person name="Ament-Velasquez S.L."/>
            <person name="Kruys A."/>
            <person name="Hutchinson M.I."/>
            <person name="Powell A.J."/>
            <person name="Barry K."/>
            <person name="Miller A.N."/>
            <person name="Grigoriev I.V."/>
            <person name="Debuchy R."/>
            <person name="Gladieux P."/>
            <person name="Thoren M.H."/>
            <person name="Johannesson H."/>
        </authorList>
    </citation>
    <scope>NUCLEOTIDE SEQUENCE</scope>
    <source>
        <strain evidence="3">CBS 141.50</strain>
    </source>
</reference>
<organism evidence="3 4">
    <name type="scientific">Dichotomopilus funicola</name>
    <dbReference type="NCBI Taxonomy" id="1934379"/>
    <lineage>
        <taxon>Eukaryota</taxon>
        <taxon>Fungi</taxon>
        <taxon>Dikarya</taxon>
        <taxon>Ascomycota</taxon>
        <taxon>Pezizomycotina</taxon>
        <taxon>Sordariomycetes</taxon>
        <taxon>Sordariomycetidae</taxon>
        <taxon>Sordariales</taxon>
        <taxon>Chaetomiaceae</taxon>
        <taxon>Dichotomopilus</taxon>
    </lineage>
</organism>
<gene>
    <name evidence="3" type="ORF">C8A04DRAFT_14757</name>
</gene>
<name>A0AAN6UXJ4_9PEZI</name>
<comment type="caution">
    <text evidence="3">The sequence shown here is derived from an EMBL/GenBank/DDBJ whole genome shotgun (WGS) entry which is preliminary data.</text>
</comment>
<evidence type="ECO:0000313" key="4">
    <source>
        <dbReference type="Proteomes" id="UP001302676"/>
    </source>
</evidence>
<feature type="compositionally biased region" description="Low complexity" evidence="1">
    <location>
        <begin position="1"/>
        <end position="18"/>
    </location>
</feature>
<proteinExistence type="predicted"/>
<dbReference type="GO" id="GO:0016301">
    <property type="term" value="F:kinase activity"/>
    <property type="evidence" value="ECO:0007669"/>
    <property type="project" value="UniProtKB-KW"/>
</dbReference>
<reference evidence="3" key="1">
    <citation type="journal article" date="2023" name="Mol. Phylogenet. Evol.">
        <title>Genome-scale phylogeny and comparative genomics of the fungal order Sordariales.</title>
        <authorList>
            <person name="Hensen N."/>
            <person name="Bonometti L."/>
            <person name="Westerberg I."/>
            <person name="Brannstrom I.O."/>
            <person name="Guillou S."/>
            <person name="Cros-Aarteil S."/>
            <person name="Calhoun S."/>
            <person name="Haridas S."/>
            <person name="Kuo A."/>
            <person name="Mondo S."/>
            <person name="Pangilinan J."/>
            <person name="Riley R."/>
            <person name="LaButti K."/>
            <person name="Andreopoulos B."/>
            <person name="Lipzen A."/>
            <person name="Chen C."/>
            <person name="Yan M."/>
            <person name="Daum C."/>
            <person name="Ng V."/>
            <person name="Clum A."/>
            <person name="Steindorff A."/>
            <person name="Ohm R.A."/>
            <person name="Martin F."/>
            <person name="Silar P."/>
            <person name="Natvig D.O."/>
            <person name="Lalanne C."/>
            <person name="Gautier V."/>
            <person name="Ament-Velasquez S.L."/>
            <person name="Kruys A."/>
            <person name="Hutchinson M.I."/>
            <person name="Powell A.J."/>
            <person name="Barry K."/>
            <person name="Miller A.N."/>
            <person name="Grigoriev I.V."/>
            <person name="Debuchy R."/>
            <person name="Gladieux P."/>
            <person name="Hiltunen Thoren M."/>
            <person name="Johannesson H."/>
        </authorList>
    </citation>
    <scope>NUCLEOTIDE SEQUENCE</scope>
    <source>
        <strain evidence="3">CBS 141.50</strain>
    </source>
</reference>
<dbReference type="Pfam" id="PF01636">
    <property type="entry name" value="APH"/>
    <property type="match status" value="1"/>
</dbReference>
<keyword evidence="3" id="KW-0418">Kinase</keyword>
<dbReference type="Gene3D" id="3.90.1200.10">
    <property type="match status" value="1"/>
</dbReference>
<evidence type="ECO:0000313" key="3">
    <source>
        <dbReference type="EMBL" id="KAK4140651.1"/>
    </source>
</evidence>
<evidence type="ECO:0000256" key="1">
    <source>
        <dbReference type="SAM" id="MobiDB-lite"/>
    </source>
</evidence>
<protein>
    <submittedName>
        <fullName evidence="3">Kinase-like domain-containing protein</fullName>
    </submittedName>
</protein>
<dbReference type="GeneID" id="87814835"/>
<sequence length="242" mass="26611">MAPSTTTPTASLITTSPSKPRLPAPLSESTCIATTKERKYYRAPAVFLKRSLRPDEYQTGPDGATVHVPHLARERLMNEAAALDFVMRNTDLPVPRVWAYFESDGAYCLMTEAMPGVELSCLWEDQKPTVLAELAKHVATLKTLRSDRLGGPTGLVVPPVRLRSGGNGEELSGESETPTTLPSKPYVFCHNDLHQNNILVDPSTLKITAILDWEYAGFYPAWVECPAACYTRLGDCVGLEFQ</sequence>
<dbReference type="Proteomes" id="UP001302676">
    <property type="component" value="Unassembled WGS sequence"/>
</dbReference>
<dbReference type="InterPro" id="IPR002575">
    <property type="entry name" value="Aminoglycoside_PTrfase"/>
</dbReference>
<dbReference type="InterPro" id="IPR051678">
    <property type="entry name" value="AGP_Transferase"/>
</dbReference>
<dbReference type="InterPro" id="IPR011009">
    <property type="entry name" value="Kinase-like_dom_sf"/>
</dbReference>
<keyword evidence="3" id="KW-0808">Transferase</keyword>
<dbReference type="RefSeq" id="XP_062634022.1">
    <property type="nucleotide sequence ID" value="XM_062778222.1"/>
</dbReference>
<evidence type="ECO:0000259" key="2">
    <source>
        <dbReference type="Pfam" id="PF01636"/>
    </source>
</evidence>
<dbReference type="SUPFAM" id="SSF56112">
    <property type="entry name" value="Protein kinase-like (PK-like)"/>
    <property type="match status" value="1"/>
</dbReference>
<feature type="region of interest" description="Disordered" evidence="1">
    <location>
        <begin position="1"/>
        <end position="27"/>
    </location>
</feature>
<dbReference type="PANTHER" id="PTHR21310">
    <property type="entry name" value="AMINOGLYCOSIDE PHOSPHOTRANSFERASE-RELATED-RELATED"/>
    <property type="match status" value="1"/>
</dbReference>
<dbReference type="PANTHER" id="PTHR21310:SF15">
    <property type="entry name" value="AMINOGLYCOSIDE PHOSPHOTRANSFERASE DOMAIN-CONTAINING PROTEIN"/>
    <property type="match status" value="1"/>
</dbReference>
<feature type="domain" description="Aminoglycoside phosphotransferase" evidence="2">
    <location>
        <begin position="69"/>
        <end position="224"/>
    </location>
</feature>
<accession>A0AAN6UXJ4</accession>